<dbReference type="AlphaFoldDB" id="A0A0Z8HQC5"/>
<dbReference type="EMBL" id="FIGJ01000002">
    <property type="protein sequence ID" value="CYU35838.1"/>
    <property type="molecule type" value="Genomic_DNA"/>
</dbReference>
<dbReference type="PANTHER" id="PTHR10953:SF6">
    <property type="entry name" value="NEDD8-ACTIVATING ENZYME E1 CATALYTIC SUBUNIT"/>
    <property type="match status" value="1"/>
</dbReference>
<dbReference type="Proteomes" id="UP000273973">
    <property type="component" value="Unassembled WGS sequence"/>
</dbReference>
<dbReference type="Gene3D" id="3.40.50.720">
    <property type="entry name" value="NAD(P)-binding Rossmann-like Domain"/>
    <property type="match status" value="1"/>
</dbReference>
<dbReference type="GO" id="GO:0005737">
    <property type="term" value="C:cytoplasm"/>
    <property type="evidence" value="ECO:0007669"/>
    <property type="project" value="TreeGrafter"/>
</dbReference>
<dbReference type="CDD" id="cd01483">
    <property type="entry name" value="E1_enzyme_family"/>
    <property type="match status" value="1"/>
</dbReference>
<dbReference type="PANTHER" id="PTHR10953">
    <property type="entry name" value="UBIQUITIN-ACTIVATING ENZYME E1"/>
    <property type="match status" value="1"/>
</dbReference>
<dbReference type="GO" id="GO:0045116">
    <property type="term" value="P:protein neddylation"/>
    <property type="evidence" value="ECO:0007669"/>
    <property type="project" value="TreeGrafter"/>
</dbReference>
<protein>
    <submittedName>
        <fullName evidence="3">MccB-like protein</fullName>
        <ecNumber evidence="3">2.7.7.73</ecNumber>
    </submittedName>
    <submittedName>
        <fullName evidence="4">ThiF family adenylyltransferase</fullName>
    </submittedName>
</protein>
<dbReference type="Proteomes" id="UP000071533">
    <property type="component" value="Unassembled WGS sequence"/>
</dbReference>
<dbReference type="EMBL" id="RSDG01000011">
    <property type="protein sequence ID" value="RRR49687.1"/>
    <property type="molecule type" value="Genomic_DNA"/>
</dbReference>
<accession>A0A0Z8HQC5</accession>
<evidence type="ECO:0000313" key="2">
    <source>
        <dbReference type="EMBL" id="CYU35838.1"/>
    </source>
</evidence>
<dbReference type="GO" id="GO:0016779">
    <property type="term" value="F:nucleotidyltransferase activity"/>
    <property type="evidence" value="ECO:0007669"/>
    <property type="project" value="UniProtKB-KW"/>
</dbReference>
<evidence type="ECO:0000313" key="6">
    <source>
        <dbReference type="Proteomes" id="UP000072618"/>
    </source>
</evidence>
<dbReference type="SUPFAM" id="SSF69572">
    <property type="entry name" value="Activating enzymes of the ubiquitin-like proteins"/>
    <property type="match status" value="1"/>
</dbReference>
<dbReference type="Pfam" id="PF00899">
    <property type="entry name" value="ThiF"/>
    <property type="match status" value="1"/>
</dbReference>
<reference evidence="5 6" key="1">
    <citation type="submission" date="2016-02" db="EMBL/GenBank/DDBJ databases">
        <authorList>
            <consortium name="Pathogen Informatics"/>
        </authorList>
    </citation>
    <scope>NUCLEOTIDE SEQUENCE [LARGE SCALE GENOMIC DNA]</scope>
    <source>
        <strain evidence="2 6">LSS32</strain>
        <strain evidence="3 5">LSS69</strain>
    </source>
</reference>
<feature type="domain" description="THIF-type NAD/FAD binding fold" evidence="1">
    <location>
        <begin position="107"/>
        <end position="309"/>
    </location>
</feature>
<dbReference type="InterPro" id="IPR035985">
    <property type="entry name" value="Ubiquitin-activating_enz"/>
</dbReference>
<evidence type="ECO:0000313" key="4">
    <source>
        <dbReference type="EMBL" id="RRR49687.1"/>
    </source>
</evidence>
<dbReference type="RefSeq" id="WP_024376108.1">
    <property type="nucleotide sequence ID" value="NZ_CEEO01000009.1"/>
</dbReference>
<dbReference type="EMBL" id="FIHS01000006">
    <property type="protein sequence ID" value="CYV31690.1"/>
    <property type="molecule type" value="Genomic_DNA"/>
</dbReference>
<sequence length="346" mass="38634">MKYKTSLTAILIESPSKIIGVGSKQYFVDDVEYNSSVSILSFLTEARDIDEITDFLVENKLDFSLFQKLLDNKLITFVENLFQKEDTEDFKNALYLNLLLDNPIEVLARFKDTTFVIIGCGSIGNYISYALSVYSPKKLILVDGDRIERSNLNRQILFSEEDINCYKSEVIARELRKKNSNLDIEVVTEYVSEENISTILQGEDFKSTFGIISGDDSIAVKVSSNKFVENHIPFLNVGYLNDISVIGPFVIPEISACPFCNNTLAASIDCQSDLSEIINKRYSSPSSFTNSALASSLAMSDIVQFFSGNLLKVKSINARVGINSDSFEKYILENVRDPNCSVCGGE</sequence>
<organism evidence="3 5">
    <name type="scientific">Streptococcus suis</name>
    <dbReference type="NCBI Taxonomy" id="1307"/>
    <lineage>
        <taxon>Bacteria</taxon>
        <taxon>Bacillati</taxon>
        <taxon>Bacillota</taxon>
        <taxon>Bacilli</taxon>
        <taxon>Lactobacillales</taxon>
        <taxon>Streptococcaceae</taxon>
        <taxon>Streptococcus</taxon>
    </lineage>
</organism>
<reference evidence="4 7" key="3">
    <citation type="submission" date="2018-12" db="EMBL/GenBank/DDBJ databases">
        <title>Whole-genome sequences of fifteen clinical Streptococcus suis strains isolated from pigs between 2006 and 2018.</title>
        <authorList>
            <person name="Stevens M.J.A."/>
            <person name="Cernela N."/>
            <person name="Spoerry Serrano N."/>
            <person name="Schmitt S."/>
            <person name="Schrenzel J."/>
            <person name="Stephan R."/>
        </authorList>
    </citation>
    <scope>NUCLEOTIDE SEQUENCE [LARGE SCALE GENOMIC DNA]</scope>
    <source>
        <strain evidence="4 7">SS1014</strain>
    </source>
</reference>
<dbReference type="EC" id="2.7.7.73" evidence="3"/>
<dbReference type="InterPro" id="IPR000594">
    <property type="entry name" value="ThiF_NAD_FAD-bd"/>
</dbReference>
<reference evidence="4 7" key="2">
    <citation type="submission" date="2018-11" db="EMBL/GenBank/DDBJ databases">
        <authorList>
            <person name="Stevens M.J."/>
            <person name="Cernela N."/>
            <person name="Spoerry Serrano N."/>
            <person name="Schmitt S."/>
            <person name="Schrenzel J."/>
            <person name="Stephan R."/>
        </authorList>
    </citation>
    <scope>NUCLEOTIDE SEQUENCE [LARGE SCALE GENOMIC DNA]</scope>
    <source>
        <strain evidence="4 7">SS1014</strain>
    </source>
</reference>
<evidence type="ECO:0000313" key="3">
    <source>
        <dbReference type="EMBL" id="CYV31690.1"/>
    </source>
</evidence>
<gene>
    <name evidence="3" type="primary">thiF</name>
    <name evidence="4" type="ORF">EJA00_02965</name>
    <name evidence="2" type="ORF">ERS132394_00300</name>
    <name evidence="3" type="ORF">ERS132431_00672</name>
</gene>
<keyword evidence="3" id="KW-0808">Transferase</keyword>
<evidence type="ECO:0000259" key="1">
    <source>
        <dbReference type="Pfam" id="PF00899"/>
    </source>
</evidence>
<dbReference type="Proteomes" id="UP000072618">
    <property type="component" value="Unassembled WGS sequence"/>
</dbReference>
<name>A0A0Z8HQC5_STRSU</name>
<evidence type="ECO:0000313" key="7">
    <source>
        <dbReference type="Proteomes" id="UP000273973"/>
    </source>
</evidence>
<proteinExistence type="predicted"/>
<dbReference type="GO" id="GO:0019781">
    <property type="term" value="F:NEDD8 activating enzyme activity"/>
    <property type="evidence" value="ECO:0007669"/>
    <property type="project" value="TreeGrafter"/>
</dbReference>
<dbReference type="InterPro" id="IPR045886">
    <property type="entry name" value="ThiF/MoeB/HesA"/>
</dbReference>
<evidence type="ECO:0000313" key="5">
    <source>
        <dbReference type="Proteomes" id="UP000071533"/>
    </source>
</evidence>
<keyword evidence="3" id="KW-0548">Nucleotidyltransferase</keyword>